<gene>
    <name evidence="2" type="ORF">GCM10009804_68750</name>
</gene>
<evidence type="ECO:0008006" key="4">
    <source>
        <dbReference type="Google" id="ProtNLM"/>
    </source>
</evidence>
<dbReference type="EMBL" id="BAAAPH010000031">
    <property type="protein sequence ID" value="GAA1602502.1"/>
    <property type="molecule type" value="Genomic_DNA"/>
</dbReference>
<accession>A0ABN2EBM2</accession>
<feature type="transmembrane region" description="Helical" evidence="1">
    <location>
        <begin position="47"/>
        <end position="68"/>
    </location>
</feature>
<evidence type="ECO:0000313" key="2">
    <source>
        <dbReference type="EMBL" id="GAA1602502.1"/>
    </source>
</evidence>
<evidence type="ECO:0000256" key="1">
    <source>
        <dbReference type="SAM" id="Phobius"/>
    </source>
</evidence>
<comment type="caution">
    <text evidence="2">The sequence shown here is derived from an EMBL/GenBank/DDBJ whole genome shotgun (WGS) entry which is preliminary data.</text>
</comment>
<keyword evidence="1" id="KW-0812">Transmembrane</keyword>
<feature type="transmembrane region" description="Helical" evidence="1">
    <location>
        <begin position="6"/>
        <end position="26"/>
    </location>
</feature>
<keyword evidence="1" id="KW-1133">Transmembrane helix</keyword>
<protein>
    <recommendedName>
        <fullName evidence="4">Integral membrane protein</fullName>
    </recommendedName>
</protein>
<proteinExistence type="predicted"/>
<organism evidence="2 3">
    <name type="scientific">Kribbella hippodromi</name>
    <dbReference type="NCBI Taxonomy" id="434347"/>
    <lineage>
        <taxon>Bacteria</taxon>
        <taxon>Bacillati</taxon>
        <taxon>Actinomycetota</taxon>
        <taxon>Actinomycetes</taxon>
        <taxon>Propionibacteriales</taxon>
        <taxon>Kribbellaceae</taxon>
        <taxon>Kribbella</taxon>
    </lineage>
</organism>
<evidence type="ECO:0000313" key="3">
    <source>
        <dbReference type="Proteomes" id="UP001501705"/>
    </source>
</evidence>
<keyword evidence="3" id="KW-1185">Reference proteome</keyword>
<sequence length="148" mass="16455">MTMTVTTYLIYLLIAVPLTIWVARTLSRNGKVFLIDVFHGNEAFADAVNRLLLVGFYLLNLGFVTLFLRSDRAVLDASGVFEQLSVKLGIVMLVLGVVHLTNVWIFNKIRTRSRLDNLNHPPVPPNEVTPARPLTVGEQAGYWGPGHA</sequence>
<name>A0ABN2EBM2_9ACTN</name>
<reference evidence="2 3" key="1">
    <citation type="journal article" date="2019" name="Int. J. Syst. Evol. Microbiol.">
        <title>The Global Catalogue of Microorganisms (GCM) 10K type strain sequencing project: providing services to taxonomists for standard genome sequencing and annotation.</title>
        <authorList>
            <consortium name="The Broad Institute Genomics Platform"/>
            <consortium name="The Broad Institute Genome Sequencing Center for Infectious Disease"/>
            <person name="Wu L."/>
            <person name="Ma J."/>
        </authorList>
    </citation>
    <scope>NUCLEOTIDE SEQUENCE [LARGE SCALE GENOMIC DNA]</scope>
    <source>
        <strain evidence="2 3">JCM 15572</strain>
    </source>
</reference>
<dbReference type="Proteomes" id="UP001501705">
    <property type="component" value="Unassembled WGS sequence"/>
</dbReference>
<keyword evidence="1" id="KW-0472">Membrane</keyword>
<feature type="transmembrane region" description="Helical" evidence="1">
    <location>
        <begin position="88"/>
        <end position="106"/>
    </location>
</feature>